<dbReference type="GO" id="GO:0016874">
    <property type="term" value="F:ligase activity"/>
    <property type="evidence" value="ECO:0007669"/>
    <property type="project" value="UniProtKB-KW"/>
</dbReference>
<keyword evidence="1" id="KW-0547">Nucleotide-binding</keyword>
<feature type="domain" description="ATP-grasp" evidence="2">
    <location>
        <begin position="128"/>
        <end position="327"/>
    </location>
</feature>
<keyword evidence="4" id="KW-1185">Reference proteome</keyword>
<dbReference type="SUPFAM" id="SSF56059">
    <property type="entry name" value="Glutathione synthetase ATP-binding domain-like"/>
    <property type="match status" value="1"/>
</dbReference>
<proteinExistence type="predicted"/>
<dbReference type="InterPro" id="IPR011761">
    <property type="entry name" value="ATP-grasp"/>
</dbReference>
<evidence type="ECO:0000259" key="2">
    <source>
        <dbReference type="PROSITE" id="PS50975"/>
    </source>
</evidence>
<dbReference type="AlphaFoldDB" id="A0A1G6LB02"/>
<evidence type="ECO:0000256" key="1">
    <source>
        <dbReference type="PROSITE-ProRule" id="PRU00409"/>
    </source>
</evidence>
<reference evidence="4" key="1">
    <citation type="submission" date="2016-10" db="EMBL/GenBank/DDBJ databases">
        <authorList>
            <person name="Varghese N."/>
            <person name="Submissions S."/>
        </authorList>
    </citation>
    <scope>NUCLEOTIDE SEQUENCE [LARGE SCALE GENOMIC DNA]</scope>
    <source>
        <strain evidence="4">DSM 22619</strain>
    </source>
</reference>
<evidence type="ECO:0000313" key="3">
    <source>
        <dbReference type="EMBL" id="SDC40444.1"/>
    </source>
</evidence>
<dbReference type="Proteomes" id="UP000198528">
    <property type="component" value="Unassembled WGS sequence"/>
</dbReference>
<sequence>MQTGPNATRSDIVPVVIGGDIGAYAICREFHQAFGVRAIALNTGFIGAIEHSRIIEPRTVASLEPKDVVPAVSAIAQASEGRRVLLVGNTDQLIELLEDIAAQLPKNVTCLCPPRDAFEAVCDKATFSRLCREHGLDVPAMDVVHLAGTDLIAPTQIDFPVVAKPAVSADYYHLIVQGFKKVYYMTEQSQLDALWAELRAAGFAGDFLVQELIGGDDTYMDSLTIYIGRDGKPLMLGGAQVLLEDHAPAMLGNPVAMITRQNPEQWQKAAAMLSDAGYRGFANFDIKRDPKTGRELFLDCNPRIGRNSFYNLAGGVNPMEVATLDLVDGRGEEPRVVADTILYTLVPISLLRRYVRDETLLAEVNSLVAAGKVFDPQRYDADWGLRRRLDVELTEKNQIRKFAKYYPEPTDTSF</sequence>
<gene>
    <name evidence="3" type="ORF">SAMN04487824_11314</name>
</gene>
<accession>A0A1G6LB02</accession>
<keyword evidence="3" id="KW-0436">Ligase</keyword>
<dbReference type="RefSeq" id="WP_090846706.1">
    <property type="nucleotide sequence ID" value="NZ_FMZL01000013.1"/>
</dbReference>
<dbReference type="GO" id="GO:0046872">
    <property type="term" value="F:metal ion binding"/>
    <property type="evidence" value="ECO:0007669"/>
    <property type="project" value="InterPro"/>
</dbReference>
<organism evidence="3 4">
    <name type="scientific">Parafannyhessea umbonata</name>
    <dbReference type="NCBI Taxonomy" id="604330"/>
    <lineage>
        <taxon>Bacteria</taxon>
        <taxon>Bacillati</taxon>
        <taxon>Actinomycetota</taxon>
        <taxon>Coriobacteriia</taxon>
        <taxon>Coriobacteriales</taxon>
        <taxon>Atopobiaceae</taxon>
        <taxon>Parafannyhessea</taxon>
    </lineage>
</organism>
<keyword evidence="1" id="KW-0067">ATP-binding</keyword>
<evidence type="ECO:0000313" key="4">
    <source>
        <dbReference type="Proteomes" id="UP000198528"/>
    </source>
</evidence>
<dbReference type="STRING" id="604330.SAMN04489857_1249"/>
<dbReference type="Gene3D" id="3.30.470.20">
    <property type="entry name" value="ATP-grasp fold, B domain"/>
    <property type="match status" value="1"/>
</dbReference>
<dbReference type="GO" id="GO:0005524">
    <property type="term" value="F:ATP binding"/>
    <property type="evidence" value="ECO:0007669"/>
    <property type="project" value="UniProtKB-UniRule"/>
</dbReference>
<dbReference type="PROSITE" id="PS50975">
    <property type="entry name" value="ATP_GRASP"/>
    <property type="match status" value="1"/>
</dbReference>
<protein>
    <submittedName>
        <fullName evidence="3">D-aspartate ligase</fullName>
    </submittedName>
</protein>
<name>A0A1G6LB02_9ACTN</name>
<dbReference type="EMBL" id="FMZL01000013">
    <property type="protein sequence ID" value="SDC40444.1"/>
    <property type="molecule type" value="Genomic_DNA"/>
</dbReference>